<keyword evidence="3 10" id="KW-0489">Methyltransferase</keyword>
<dbReference type="GO" id="GO:0009307">
    <property type="term" value="P:DNA restriction-modification system"/>
    <property type="evidence" value="ECO:0007669"/>
    <property type="project" value="UniProtKB-KW"/>
</dbReference>
<dbReference type="PRINTS" id="PR00507">
    <property type="entry name" value="N12N6MTFRASE"/>
</dbReference>
<protein>
    <recommendedName>
        <fullName evidence="2">site-specific DNA-methyltransferase (adenine-specific)</fullName>
        <ecNumber evidence="2">2.1.1.72</ecNumber>
    </recommendedName>
</protein>
<evidence type="ECO:0000256" key="7">
    <source>
        <dbReference type="ARBA" id="ARBA00047942"/>
    </source>
</evidence>
<reference evidence="11" key="1">
    <citation type="submission" date="2017-08" db="EMBL/GenBank/DDBJ databases">
        <authorList>
            <person name="Varghese N."/>
            <person name="Submissions S."/>
        </authorList>
    </citation>
    <scope>NUCLEOTIDE SEQUENCE [LARGE SCALE GENOMIC DNA]</scope>
    <source>
        <strain evidence="11">JA276</strain>
    </source>
</reference>
<dbReference type="Pfam" id="PF02384">
    <property type="entry name" value="N6_Mtase"/>
    <property type="match status" value="1"/>
</dbReference>
<dbReference type="InterPro" id="IPR054520">
    <property type="entry name" value="M_Eco57I_C"/>
</dbReference>
<comment type="catalytic activity">
    <reaction evidence="7">
        <text>a 2'-deoxyadenosine in DNA + S-adenosyl-L-methionine = an N(6)-methyl-2'-deoxyadenosine in DNA + S-adenosyl-L-homocysteine + H(+)</text>
        <dbReference type="Rhea" id="RHEA:15197"/>
        <dbReference type="Rhea" id="RHEA-COMP:12418"/>
        <dbReference type="Rhea" id="RHEA-COMP:12419"/>
        <dbReference type="ChEBI" id="CHEBI:15378"/>
        <dbReference type="ChEBI" id="CHEBI:57856"/>
        <dbReference type="ChEBI" id="CHEBI:59789"/>
        <dbReference type="ChEBI" id="CHEBI:90615"/>
        <dbReference type="ChEBI" id="CHEBI:90616"/>
        <dbReference type="EC" id="2.1.1.72"/>
    </reaction>
</comment>
<accession>A0A285TIJ0</accession>
<dbReference type="GO" id="GO:0032259">
    <property type="term" value="P:methylation"/>
    <property type="evidence" value="ECO:0007669"/>
    <property type="project" value="UniProtKB-KW"/>
</dbReference>
<proteinExistence type="inferred from homology"/>
<evidence type="ECO:0000256" key="6">
    <source>
        <dbReference type="ARBA" id="ARBA00022747"/>
    </source>
</evidence>
<dbReference type="Pfam" id="PF22837">
    <property type="entry name" value="M_Eco57I_C"/>
    <property type="match status" value="1"/>
</dbReference>
<name>A0A285TIJ0_9RHOB</name>
<dbReference type="EC" id="2.1.1.72" evidence="2"/>
<evidence type="ECO:0000256" key="2">
    <source>
        <dbReference type="ARBA" id="ARBA00011900"/>
    </source>
</evidence>
<feature type="domain" description="DNA methylase adenine-specific" evidence="8">
    <location>
        <begin position="5"/>
        <end position="171"/>
    </location>
</feature>
<evidence type="ECO:0000256" key="4">
    <source>
        <dbReference type="ARBA" id="ARBA00022679"/>
    </source>
</evidence>
<dbReference type="PROSITE" id="PS00092">
    <property type="entry name" value="N6_MTASE"/>
    <property type="match status" value="1"/>
</dbReference>
<evidence type="ECO:0000256" key="3">
    <source>
        <dbReference type="ARBA" id="ARBA00022603"/>
    </source>
</evidence>
<dbReference type="SUPFAM" id="SSF53335">
    <property type="entry name" value="S-adenosyl-L-methionine-dependent methyltransferases"/>
    <property type="match status" value="1"/>
</dbReference>
<evidence type="ECO:0000256" key="5">
    <source>
        <dbReference type="ARBA" id="ARBA00022691"/>
    </source>
</evidence>
<feature type="domain" description="Type II methyltransferase M.Eco57I C-terminal" evidence="9">
    <location>
        <begin position="252"/>
        <end position="485"/>
    </location>
</feature>
<keyword evidence="5" id="KW-0949">S-adenosyl-L-methionine</keyword>
<dbReference type="InterPro" id="IPR050953">
    <property type="entry name" value="N4_N6_ade-DNA_methylase"/>
</dbReference>
<dbReference type="AlphaFoldDB" id="A0A285TIJ0"/>
<dbReference type="OrthoDB" id="270332at2"/>
<sequence>MSSPARPTTKDLGAYYTPETMADILADWVVQSGRETLLEPSIGDGALLRAAKACADRKFGCSASLKFVGCDLDNLAVARVRRWLAPEHLLVCRDFLEIDPDYVGSADGVICNPPFTRNHALPKARREELRRRFGIKGAAGLWVPFVLHAVRFLAPGGRLAVVVPGAAIFSSYGRDALERVCREFAHVEIRQTVDRPSWSSNAEERGVIVLAHGCKLGSSPIPEATRWSAAGERVTDIHPANPSCFQDALAAAVPLGEIAKLAIGAVTGFNKAFLLSDEERSTAGIDPRDLTPVAARARHVAGLRISSAELKAIAAKGEKTWLLTPQDISKARPGVRLRLATIPIDKRRNVAWLNKRSPWWRVDIGRGCDAIFTYMNDRGPRLVLATDCVYSTNTLHQVCFAPNITLQDRMVASLSMISSFGQLAAERIGRAYGGGVLKFELTDARRFPILTAARYCTKADFESADKAIRSGDFEQARAVADRLLLPAVFGSAWELAAEEMMKEALKMRSARRGGAQG</sequence>
<dbReference type="GO" id="GO:0008170">
    <property type="term" value="F:N-methyltransferase activity"/>
    <property type="evidence" value="ECO:0007669"/>
    <property type="project" value="InterPro"/>
</dbReference>
<evidence type="ECO:0000256" key="1">
    <source>
        <dbReference type="ARBA" id="ARBA00006594"/>
    </source>
</evidence>
<keyword evidence="6" id="KW-0680">Restriction system</keyword>
<dbReference type="InterPro" id="IPR003356">
    <property type="entry name" value="DNA_methylase_A-5"/>
</dbReference>
<keyword evidence="11" id="KW-1185">Reference proteome</keyword>
<dbReference type="Gene3D" id="3.40.50.150">
    <property type="entry name" value="Vaccinia Virus protein VP39"/>
    <property type="match status" value="1"/>
</dbReference>
<evidence type="ECO:0000259" key="8">
    <source>
        <dbReference type="Pfam" id="PF02384"/>
    </source>
</evidence>
<keyword evidence="4" id="KW-0808">Transferase</keyword>
<dbReference type="Proteomes" id="UP000219111">
    <property type="component" value="Unassembled WGS sequence"/>
</dbReference>
<dbReference type="RefSeq" id="WP_097071507.1">
    <property type="nucleotide sequence ID" value="NZ_OBMT01000027.1"/>
</dbReference>
<dbReference type="InterPro" id="IPR029063">
    <property type="entry name" value="SAM-dependent_MTases_sf"/>
</dbReference>
<dbReference type="PANTHER" id="PTHR33841:SF5">
    <property type="entry name" value="DNA METHYLASE (MODIFICATION METHYLASE) (METHYLTRANSFERASE)-RELATED"/>
    <property type="match status" value="1"/>
</dbReference>
<dbReference type="InterPro" id="IPR002052">
    <property type="entry name" value="DNA_methylase_N6_adenine_CS"/>
</dbReference>
<comment type="similarity">
    <text evidence="1">Belongs to the N(4)/N(6)-methyltransferase family.</text>
</comment>
<evidence type="ECO:0000313" key="10">
    <source>
        <dbReference type="EMBL" id="SOC22091.1"/>
    </source>
</evidence>
<evidence type="ECO:0000313" key="11">
    <source>
        <dbReference type="Proteomes" id="UP000219111"/>
    </source>
</evidence>
<gene>
    <name evidence="10" type="ORF">SAMN05877831_1273</name>
</gene>
<organism evidence="10 11">
    <name type="scientific">Rhodobacter maris</name>
    <dbReference type="NCBI Taxonomy" id="446682"/>
    <lineage>
        <taxon>Bacteria</taxon>
        <taxon>Pseudomonadati</taxon>
        <taxon>Pseudomonadota</taxon>
        <taxon>Alphaproteobacteria</taxon>
        <taxon>Rhodobacterales</taxon>
        <taxon>Rhodobacter group</taxon>
        <taxon>Rhodobacter</taxon>
    </lineage>
</organism>
<dbReference type="PANTHER" id="PTHR33841">
    <property type="entry name" value="DNA METHYLTRANSFERASE YEEA-RELATED"/>
    <property type="match status" value="1"/>
</dbReference>
<evidence type="ECO:0000259" key="9">
    <source>
        <dbReference type="Pfam" id="PF22837"/>
    </source>
</evidence>
<dbReference type="GO" id="GO:0003677">
    <property type="term" value="F:DNA binding"/>
    <property type="evidence" value="ECO:0007669"/>
    <property type="project" value="InterPro"/>
</dbReference>
<dbReference type="EMBL" id="OBMT01000027">
    <property type="protein sequence ID" value="SOC22091.1"/>
    <property type="molecule type" value="Genomic_DNA"/>
</dbReference>
<dbReference type="GO" id="GO:0009007">
    <property type="term" value="F:site-specific DNA-methyltransferase (adenine-specific) activity"/>
    <property type="evidence" value="ECO:0007669"/>
    <property type="project" value="UniProtKB-EC"/>
</dbReference>
<dbReference type="CDD" id="cd02440">
    <property type="entry name" value="AdoMet_MTases"/>
    <property type="match status" value="1"/>
</dbReference>